<dbReference type="AlphaFoldDB" id="A0A6L3N523"/>
<gene>
    <name evidence="2" type="ORF">F7R25_03870</name>
</gene>
<organism evidence="2 3">
    <name type="scientific">Burkholderia stagnalis</name>
    <dbReference type="NCBI Taxonomy" id="1503054"/>
    <lineage>
        <taxon>Bacteria</taxon>
        <taxon>Pseudomonadati</taxon>
        <taxon>Pseudomonadota</taxon>
        <taxon>Betaproteobacteria</taxon>
        <taxon>Burkholderiales</taxon>
        <taxon>Burkholderiaceae</taxon>
        <taxon>Burkholderia</taxon>
        <taxon>Burkholderia cepacia complex</taxon>
    </lineage>
</organism>
<feature type="region of interest" description="Disordered" evidence="1">
    <location>
        <begin position="1054"/>
        <end position="1164"/>
    </location>
</feature>
<dbReference type="EMBL" id="VZOK01000004">
    <property type="protein sequence ID" value="KAB0640642.1"/>
    <property type="molecule type" value="Genomic_DNA"/>
</dbReference>
<dbReference type="CDD" id="cd18809">
    <property type="entry name" value="SF1_C_RecD"/>
    <property type="match status" value="1"/>
</dbReference>
<dbReference type="SUPFAM" id="SSF52540">
    <property type="entry name" value="P-loop containing nucleoside triphosphate hydrolases"/>
    <property type="match status" value="2"/>
</dbReference>
<sequence>MMNIGYMTMTSGDYHEDQIKYNMTHLLRQIQNEFPEDKEPDFDDPKYAHIVKNSPYAPKLIGGLWKDLGIEGKVLTLDLYRDISNGYCPAQYLPEGSPFKKHIKDTPRGPMVVFNRNASPIDELGSYRPDLAKKKRAIGGEFVFSMGSNFSKTLARLASEDPKYIKQFNEIANRVFEQKIMPIVLQNAMVRTGKDGHELNYARSIGAINFMHIENRGSEEHGIEPSVHFHFDILNVARTFDDKLVALYMGEVVKNKDSLTAEFQAEMKEELENKMGFVFKPVYLDEEKNDDFIKDSEKNICSYDLPDEWIPKNIQDYYSKRSEEMRQAQKGMAGYMAKEIARVSSRQDKSELAPSEMLSKWKTEMDGMGWTTESIKQKLDFEQVRLGYSTRTDEELARGFVRKHQRQNIAEHGPVEYCQPAQDTKDRDNDLVRGFLRKHKELHFTEDQFKAHMVKQLINDMDKDQAKREAARIFEEQCVHIVEKSKVDYYKDYLAGNITDPHEYRQKQIRYAREMSFTTKEVLAQEQYMYDTAKARAGEMQFTITEQKAAQKLLAFEAQMSRELNKPVTCSKGQRDSFMSIMTKPGSAHFIIGDPGTGKSFVARAIKETYEQEGKQVIAVAPTNKAVNGLAKDARFKEGQYGSLAKILIDLDQGKMKLTKDHVVIGDEMGMSCLDDYYRLMKHANEAGAKVISIGDAKQIQSVAHGGTFRVMSQDFVCEQLTEISRQNSLRHREIVQDMGYGRAQKGFRKLDDEGCIVITKTEDEKFQRIAHDYMSDPNSFMKKAAYAGTNADCDRINNIVRDTLKQQGILSNDPKQEITLQTKDDGPKNFCIGDRIVFTKGQLSDDMEPVKLLNSEMGTVTEFKTVFNRLTKKEQVNAIRVKMDGGKEVWLNTNKEHSVSNAYATTIHKNQGSTYENTQYAPTNIDNMHLAYVGVSRHKEGFKMYLSEEQADQWAEELRDKEPTKKMLNWAEDVAAKKGIELSEESKSSFVDIRNFLNQHVPRIDGKETEPRHRMDDWSNIVEAFSKTAYKASTYDFEIMDGKAVDKYHEAQQAAKQAHIDPVKHAHEISQGRPEQKEYTGNEPVLIKKEEPKQDGKKVSDPAKKDGKDKDAKKPTKQKKQATKQKSEHTQLDNKKNDFEQIMKNEAKKKKTKGKNKDMEINR</sequence>
<evidence type="ECO:0000313" key="2">
    <source>
        <dbReference type="EMBL" id="KAB0640642.1"/>
    </source>
</evidence>
<comment type="caution">
    <text evidence="2">The sequence shown here is derived from an EMBL/GenBank/DDBJ whole genome shotgun (WGS) entry which is preliminary data.</text>
</comment>
<dbReference type="Proteomes" id="UP000473470">
    <property type="component" value="Unassembled WGS sequence"/>
</dbReference>
<feature type="compositionally biased region" description="Basic and acidic residues" evidence="1">
    <location>
        <begin position="1126"/>
        <end position="1147"/>
    </location>
</feature>
<protein>
    <submittedName>
        <fullName evidence="2">AAA family ATPase</fullName>
    </submittedName>
</protein>
<dbReference type="SUPFAM" id="SSF55464">
    <property type="entry name" value="Origin of replication-binding domain, RBD-like"/>
    <property type="match status" value="1"/>
</dbReference>
<feature type="compositionally biased region" description="Basic and acidic residues" evidence="1">
    <location>
        <begin position="1059"/>
        <end position="1115"/>
    </location>
</feature>
<accession>A0A6L3N523</accession>
<reference evidence="2 3" key="1">
    <citation type="submission" date="2019-09" db="EMBL/GenBank/DDBJ databases">
        <title>Draft genome sequences of 48 bacterial type strains from the CCUG.</title>
        <authorList>
            <person name="Tunovic T."/>
            <person name="Pineiro-Iglesias B."/>
            <person name="Unosson C."/>
            <person name="Inganas E."/>
            <person name="Ohlen M."/>
            <person name="Cardew S."/>
            <person name="Jensie-Markopoulos S."/>
            <person name="Salva-Serra F."/>
            <person name="Jaen-Luchoro D."/>
            <person name="Karlsson R."/>
            <person name="Svensson-Stadler L."/>
            <person name="Chun J."/>
            <person name="Moore E."/>
        </authorList>
    </citation>
    <scope>NUCLEOTIDE SEQUENCE [LARGE SCALE GENOMIC DNA]</scope>
    <source>
        <strain evidence="2 3">CCUG 65686</strain>
    </source>
</reference>
<evidence type="ECO:0000256" key="1">
    <source>
        <dbReference type="SAM" id="MobiDB-lite"/>
    </source>
</evidence>
<proteinExistence type="predicted"/>
<dbReference type="Gene3D" id="3.40.50.300">
    <property type="entry name" value="P-loop containing nucleotide triphosphate hydrolases"/>
    <property type="match status" value="2"/>
</dbReference>
<evidence type="ECO:0000313" key="3">
    <source>
        <dbReference type="Proteomes" id="UP000473470"/>
    </source>
</evidence>
<dbReference type="InterPro" id="IPR027417">
    <property type="entry name" value="P-loop_NTPase"/>
</dbReference>
<name>A0A6L3N523_9BURK</name>
<dbReference type="RefSeq" id="WP_150998337.1">
    <property type="nucleotide sequence ID" value="NZ_CABVPM010000001.1"/>
</dbReference>
<dbReference type="Pfam" id="PF13604">
    <property type="entry name" value="AAA_30"/>
    <property type="match status" value="1"/>
</dbReference>